<feature type="compositionally biased region" description="Basic and acidic residues" evidence="1">
    <location>
        <begin position="71"/>
        <end position="81"/>
    </location>
</feature>
<dbReference type="AlphaFoldDB" id="A0A4Z2J5C9"/>
<feature type="region of interest" description="Disordered" evidence="1">
    <location>
        <begin position="1"/>
        <end position="33"/>
    </location>
</feature>
<comment type="caution">
    <text evidence="2">The sequence shown here is derived from an EMBL/GenBank/DDBJ whole genome shotgun (WGS) entry which is preliminary data.</text>
</comment>
<evidence type="ECO:0000256" key="1">
    <source>
        <dbReference type="SAM" id="MobiDB-lite"/>
    </source>
</evidence>
<evidence type="ECO:0000313" key="2">
    <source>
        <dbReference type="EMBL" id="TNN84692.1"/>
    </source>
</evidence>
<feature type="compositionally biased region" description="Basic and acidic residues" evidence="1">
    <location>
        <begin position="104"/>
        <end position="125"/>
    </location>
</feature>
<keyword evidence="3" id="KW-1185">Reference proteome</keyword>
<organism evidence="2 3">
    <name type="scientific">Liparis tanakae</name>
    <name type="common">Tanaka's snailfish</name>
    <dbReference type="NCBI Taxonomy" id="230148"/>
    <lineage>
        <taxon>Eukaryota</taxon>
        <taxon>Metazoa</taxon>
        <taxon>Chordata</taxon>
        <taxon>Craniata</taxon>
        <taxon>Vertebrata</taxon>
        <taxon>Euteleostomi</taxon>
        <taxon>Actinopterygii</taxon>
        <taxon>Neopterygii</taxon>
        <taxon>Teleostei</taxon>
        <taxon>Neoteleostei</taxon>
        <taxon>Acanthomorphata</taxon>
        <taxon>Eupercaria</taxon>
        <taxon>Perciformes</taxon>
        <taxon>Cottioidei</taxon>
        <taxon>Cottales</taxon>
        <taxon>Liparidae</taxon>
        <taxon>Liparis</taxon>
    </lineage>
</organism>
<sequence>MVDGEDKEGELSRQTRRASPCHHAVVTVRGTGTRKDRLRHTLGCYAKLFLDHSRKKQSTLSEQTESGEDGGEGREGEREGEIPPLITSWVSAPAGRCQNPTLSDVRRALENGRDGVEKEEAKQEH</sequence>
<evidence type="ECO:0000313" key="3">
    <source>
        <dbReference type="Proteomes" id="UP000314294"/>
    </source>
</evidence>
<accession>A0A4Z2J5C9</accession>
<feature type="region of interest" description="Disordered" evidence="1">
    <location>
        <begin position="53"/>
        <end position="125"/>
    </location>
</feature>
<reference evidence="2 3" key="1">
    <citation type="submission" date="2019-03" db="EMBL/GenBank/DDBJ databases">
        <title>First draft genome of Liparis tanakae, snailfish: a comprehensive survey of snailfish specific genes.</title>
        <authorList>
            <person name="Kim W."/>
            <person name="Song I."/>
            <person name="Jeong J.-H."/>
            <person name="Kim D."/>
            <person name="Kim S."/>
            <person name="Ryu S."/>
            <person name="Song J.Y."/>
            <person name="Lee S.K."/>
        </authorList>
    </citation>
    <scope>NUCLEOTIDE SEQUENCE [LARGE SCALE GENOMIC DNA]</scope>
    <source>
        <tissue evidence="2">Muscle</tissue>
    </source>
</reference>
<dbReference type="EMBL" id="SRLO01000025">
    <property type="protein sequence ID" value="TNN84692.1"/>
    <property type="molecule type" value="Genomic_DNA"/>
</dbReference>
<dbReference type="Proteomes" id="UP000314294">
    <property type="component" value="Unassembled WGS sequence"/>
</dbReference>
<name>A0A4Z2J5C9_9TELE</name>
<proteinExistence type="predicted"/>
<gene>
    <name evidence="2" type="ORF">EYF80_005107</name>
</gene>
<protein>
    <submittedName>
        <fullName evidence="2">Uncharacterized protein</fullName>
    </submittedName>
</protein>